<keyword evidence="3" id="KW-1185">Reference proteome</keyword>
<evidence type="ECO:0000313" key="3">
    <source>
        <dbReference type="Proteomes" id="UP001497392"/>
    </source>
</evidence>
<protein>
    <submittedName>
        <fullName evidence="2">G10983 protein</fullName>
    </submittedName>
</protein>
<feature type="compositionally biased region" description="Polar residues" evidence="1">
    <location>
        <begin position="60"/>
        <end position="72"/>
    </location>
</feature>
<organism evidence="2 3">
    <name type="scientific">Coccomyxa viridis</name>
    <dbReference type="NCBI Taxonomy" id="1274662"/>
    <lineage>
        <taxon>Eukaryota</taxon>
        <taxon>Viridiplantae</taxon>
        <taxon>Chlorophyta</taxon>
        <taxon>core chlorophytes</taxon>
        <taxon>Trebouxiophyceae</taxon>
        <taxon>Trebouxiophyceae incertae sedis</taxon>
        <taxon>Coccomyxaceae</taxon>
        <taxon>Coccomyxa</taxon>
    </lineage>
</organism>
<sequence length="396" mass="40685">MGSESTVEDVPTRAQPPQDSKQRSELQQGLSLPEVHAPEQPSQPGSSAVPCLNAHGSDNHAGTSLQDATSQDVENNAVRGASDCDVFYDAVSLHAPLTAASQDFWDNLETEPSSDNPFDDAASSLVITACDSGESDIFFPCHMGTEPSARQAALQTGLLALCAHLAPQCSSIPDAGDLDSAASSSVAPFYRAASIPARVDYGPRLGAYAESACSATAPEAADGHASAAPSGNPASNLFVGNICGLYGRQMRLMPKGGTGGVDRSAITFAQLWGGAAVDYVGLHQPIESVGSSADLETRCAGAAPPSSFAHCMDSATGICGAHAGPAGPKRKKPSLKERAKQNLKGLKYMGRRISSGIGRCVAAPTVKDSSKEECVCMAEMGVMTAAELAELASVAC</sequence>
<evidence type="ECO:0000256" key="1">
    <source>
        <dbReference type="SAM" id="MobiDB-lite"/>
    </source>
</evidence>
<reference evidence="2 3" key="1">
    <citation type="submission" date="2024-06" db="EMBL/GenBank/DDBJ databases">
        <authorList>
            <person name="Kraege A."/>
            <person name="Thomma B."/>
        </authorList>
    </citation>
    <scope>NUCLEOTIDE SEQUENCE [LARGE SCALE GENOMIC DNA]</scope>
</reference>
<dbReference type="Proteomes" id="UP001497392">
    <property type="component" value="Unassembled WGS sequence"/>
</dbReference>
<name>A0ABP1GAZ3_9CHLO</name>
<comment type="caution">
    <text evidence="2">The sequence shown here is derived from an EMBL/GenBank/DDBJ whole genome shotgun (WGS) entry which is preliminary data.</text>
</comment>
<dbReference type="EMBL" id="CAXHTA020000017">
    <property type="protein sequence ID" value="CAL5227936.1"/>
    <property type="molecule type" value="Genomic_DNA"/>
</dbReference>
<proteinExistence type="predicted"/>
<feature type="compositionally biased region" description="Polar residues" evidence="1">
    <location>
        <begin position="15"/>
        <end position="30"/>
    </location>
</feature>
<evidence type="ECO:0000313" key="2">
    <source>
        <dbReference type="EMBL" id="CAL5227936.1"/>
    </source>
</evidence>
<gene>
    <name evidence="2" type="primary">g10983</name>
    <name evidence="2" type="ORF">VP750_LOCUS9842</name>
</gene>
<accession>A0ABP1GAZ3</accession>
<feature type="region of interest" description="Disordered" evidence="1">
    <location>
        <begin position="1"/>
        <end position="72"/>
    </location>
</feature>